<name>A0A804NVA0_MAIZE</name>
<dbReference type="AlphaFoldDB" id="A0A804NVA0"/>
<reference evidence="2" key="1">
    <citation type="journal article" date="2009" name="Science">
        <title>The B73 maize genome: complexity, diversity, and dynamics.</title>
        <authorList>
            <person name="Schnable P.S."/>
            <person name="Ware D."/>
            <person name="Fulton R.S."/>
            <person name="Stein J.C."/>
            <person name="Wei F."/>
            <person name="Pasternak S."/>
            <person name="Liang C."/>
            <person name="Zhang J."/>
            <person name="Fulton L."/>
            <person name="Graves T.A."/>
            <person name="Minx P."/>
            <person name="Reily A.D."/>
            <person name="Courtney L."/>
            <person name="Kruchowski S.S."/>
            <person name="Tomlinson C."/>
            <person name="Strong C."/>
            <person name="Delehaunty K."/>
            <person name="Fronick C."/>
            <person name="Courtney B."/>
            <person name="Rock S.M."/>
            <person name="Belter E."/>
            <person name="Du F."/>
            <person name="Kim K."/>
            <person name="Abbott R.M."/>
            <person name="Cotton M."/>
            <person name="Levy A."/>
            <person name="Marchetto P."/>
            <person name="Ochoa K."/>
            <person name="Jackson S.M."/>
            <person name="Gillam B."/>
            <person name="Chen W."/>
            <person name="Yan L."/>
            <person name="Higginbotham J."/>
            <person name="Cardenas M."/>
            <person name="Waligorski J."/>
            <person name="Applebaum E."/>
            <person name="Phelps L."/>
            <person name="Falcone J."/>
            <person name="Kanchi K."/>
            <person name="Thane T."/>
            <person name="Scimone A."/>
            <person name="Thane N."/>
            <person name="Henke J."/>
            <person name="Wang T."/>
            <person name="Ruppert J."/>
            <person name="Shah N."/>
            <person name="Rotter K."/>
            <person name="Hodges J."/>
            <person name="Ingenthron E."/>
            <person name="Cordes M."/>
            <person name="Kohlberg S."/>
            <person name="Sgro J."/>
            <person name="Delgado B."/>
            <person name="Mead K."/>
            <person name="Chinwalla A."/>
            <person name="Leonard S."/>
            <person name="Crouse K."/>
            <person name="Collura K."/>
            <person name="Kudrna D."/>
            <person name="Currie J."/>
            <person name="He R."/>
            <person name="Angelova A."/>
            <person name="Rajasekar S."/>
            <person name="Mueller T."/>
            <person name="Lomeli R."/>
            <person name="Scara G."/>
            <person name="Ko A."/>
            <person name="Delaney K."/>
            <person name="Wissotski M."/>
            <person name="Lopez G."/>
            <person name="Campos D."/>
            <person name="Braidotti M."/>
            <person name="Ashley E."/>
            <person name="Golser W."/>
            <person name="Kim H."/>
            <person name="Lee S."/>
            <person name="Lin J."/>
            <person name="Dujmic Z."/>
            <person name="Kim W."/>
            <person name="Talag J."/>
            <person name="Zuccolo A."/>
            <person name="Fan C."/>
            <person name="Sebastian A."/>
            <person name="Kramer M."/>
            <person name="Spiegel L."/>
            <person name="Nascimento L."/>
            <person name="Zutavern T."/>
            <person name="Miller B."/>
            <person name="Ambroise C."/>
            <person name="Muller S."/>
            <person name="Spooner W."/>
            <person name="Narechania A."/>
            <person name="Ren L."/>
            <person name="Wei S."/>
            <person name="Kumari S."/>
            <person name="Faga B."/>
            <person name="Levy M.J."/>
            <person name="McMahan L."/>
            <person name="Van Buren P."/>
            <person name="Vaughn M.W."/>
            <person name="Ying K."/>
            <person name="Yeh C.-T."/>
            <person name="Emrich S.J."/>
            <person name="Jia Y."/>
            <person name="Kalyanaraman A."/>
            <person name="Hsia A.-P."/>
            <person name="Barbazuk W.B."/>
            <person name="Baucom R.S."/>
            <person name="Brutnell T.P."/>
            <person name="Carpita N.C."/>
            <person name="Chaparro C."/>
            <person name="Chia J.-M."/>
            <person name="Deragon J.-M."/>
            <person name="Estill J.C."/>
            <person name="Fu Y."/>
            <person name="Jeddeloh J.A."/>
            <person name="Han Y."/>
            <person name="Lee H."/>
            <person name="Li P."/>
            <person name="Lisch D.R."/>
            <person name="Liu S."/>
            <person name="Liu Z."/>
            <person name="Nagel D.H."/>
            <person name="McCann M.C."/>
            <person name="SanMiguel P."/>
            <person name="Myers A.M."/>
            <person name="Nettleton D."/>
            <person name="Nguyen J."/>
            <person name="Penning B.W."/>
            <person name="Ponnala L."/>
            <person name="Schneider K.L."/>
            <person name="Schwartz D.C."/>
            <person name="Sharma A."/>
            <person name="Soderlund C."/>
            <person name="Springer N.M."/>
            <person name="Sun Q."/>
            <person name="Wang H."/>
            <person name="Waterman M."/>
            <person name="Westerman R."/>
            <person name="Wolfgruber T.K."/>
            <person name="Yang L."/>
            <person name="Yu Y."/>
            <person name="Zhang L."/>
            <person name="Zhou S."/>
            <person name="Zhu Q."/>
            <person name="Bennetzen J.L."/>
            <person name="Dawe R.K."/>
            <person name="Jiang J."/>
            <person name="Jiang N."/>
            <person name="Presting G.G."/>
            <person name="Wessler S.R."/>
            <person name="Aluru S."/>
            <person name="Martienssen R.A."/>
            <person name="Clifton S.W."/>
            <person name="McCombie W.R."/>
            <person name="Wing R.A."/>
            <person name="Wilson R.K."/>
        </authorList>
    </citation>
    <scope>NUCLEOTIDE SEQUENCE [LARGE SCALE GENOMIC DNA]</scope>
    <source>
        <strain evidence="2">cv. B73</strain>
    </source>
</reference>
<reference evidence="1" key="2">
    <citation type="submission" date="2019-07" db="EMBL/GenBank/DDBJ databases">
        <authorList>
            <person name="Seetharam A."/>
            <person name="Woodhouse M."/>
            <person name="Cannon E."/>
        </authorList>
    </citation>
    <scope>NUCLEOTIDE SEQUENCE [LARGE SCALE GENOMIC DNA]</scope>
    <source>
        <strain evidence="1">cv. B73</strain>
    </source>
</reference>
<reference evidence="1" key="3">
    <citation type="submission" date="2021-05" db="UniProtKB">
        <authorList>
            <consortium name="EnsemblPlants"/>
        </authorList>
    </citation>
    <scope>IDENTIFICATION</scope>
    <source>
        <strain evidence="1">cv. B73</strain>
    </source>
</reference>
<evidence type="ECO:0000313" key="2">
    <source>
        <dbReference type="Proteomes" id="UP000007305"/>
    </source>
</evidence>
<protein>
    <submittedName>
        <fullName evidence="1">Uncharacterized protein</fullName>
    </submittedName>
</protein>
<sequence length="158" mass="17196">MTRVAPGLLLLTLSIDTMEKVGILIRTTKRHQTSHSAVWPVDDEVMMFSVSVTEDMALSAALRTSCEHPGFTMLFTCTTEQNRLGMAKAKLVSQLRPRVSLKQKCVAGASELPSPDMDTPWANFTFPVLDQKSIQPAGATSVLAKQAASPDQHSLPTK</sequence>
<organism evidence="1 2">
    <name type="scientific">Zea mays</name>
    <name type="common">Maize</name>
    <dbReference type="NCBI Taxonomy" id="4577"/>
    <lineage>
        <taxon>Eukaryota</taxon>
        <taxon>Viridiplantae</taxon>
        <taxon>Streptophyta</taxon>
        <taxon>Embryophyta</taxon>
        <taxon>Tracheophyta</taxon>
        <taxon>Spermatophyta</taxon>
        <taxon>Magnoliopsida</taxon>
        <taxon>Liliopsida</taxon>
        <taxon>Poales</taxon>
        <taxon>Poaceae</taxon>
        <taxon>PACMAD clade</taxon>
        <taxon>Panicoideae</taxon>
        <taxon>Andropogonodae</taxon>
        <taxon>Andropogoneae</taxon>
        <taxon>Tripsacinae</taxon>
        <taxon>Zea</taxon>
    </lineage>
</organism>
<dbReference type="Proteomes" id="UP000007305">
    <property type="component" value="Chromosome 4"/>
</dbReference>
<accession>A0A804NVA0</accession>
<proteinExistence type="predicted"/>
<dbReference type="InParanoid" id="A0A804NVA0"/>
<evidence type="ECO:0000313" key="1">
    <source>
        <dbReference type="EnsemblPlants" id="Zm00001eb188920_P001"/>
    </source>
</evidence>
<dbReference type="Gramene" id="Zm00001eb188920_T001">
    <property type="protein sequence ID" value="Zm00001eb188920_P001"/>
    <property type="gene ID" value="Zm00001eb188920"/>
</dbReference>
<dbReference type="EnsemblPlants" id="Zm00001eb188920_T001">
    <property type="protein sequence ID" value="Zm00001eb188920_P001"/>
    <property type="gene ID" value="Zm00001eb188920"/>
</dbReference>
<keyword evidence="2" id="KW-1185">Reference proteome</keyword>